<evidence type="ECO:0000313" key="1">
    <source>
        <dbReference type="EMBL" id="OGF35045.1"/>
    </source>
</evidence>
<dbReference type="Proteomes" id="UP000178656">
    <property type="component" value="Unassembled WGS sequence"/>
</dbReference>
<gene>
    <name evidence="1" type="ORF">A2482_01085</name>
</gene>
<dbReference type="EMBL" id="MFGM01000060">
    <property type="protein sequence ID" value="OGF35045.1"/>
    <property type="molecule type" value="Genomic_DNA"/>
</dbReference>
<evidence type="ECO:0000313" key="2">
    <source>
        <dbReference type="Proteomes" id="UP000178656"/>
    </source>
</evidence>
<sequence>MQFHLYDGKNVHWTDENRARFAIASMQSRFQFKKLFQIGLLFEMELFDYRNTAKKRHAHGRYQIASSLPEFWMNMEKELVRFFVRVDGQAKNFDHAMFEIRIGDQTYFRHKFQTDNDKRLVLILGFSKLEEPTTL</sequence>
<proteinExistence type="predicted"/>
<protein>
    <submittedName>
        <fullName evidence="1">Uncharacterized protein</fullName>
    </submittedName>
</protein>
<comment type="caution">
    <text evidence="1">The sequence shown here is derived from an EMBL/GenBank/DDBJ whole genome shotgun (WGS) entry which is preliminary data.</text>
</comment>
<name>A0A1F5T7X3_9BACT</name>
<dbReference type="AlphaFoldDB" id="A0A1F5T7X3"/>
<reference evidence="1 2" key="1">
    <citation type="journal article" date="2016" name="Nat. Commun.">
        <title>Thousands of microbial genomes shed light on interconnected biogeochemical processes in an aquifer system.</title>
        <authorList>
            <person name="Anantharaman K."/>
            <person name="Brown C.T."/>
            <person name="Hug L.A."/>
            <person name="Sharon I."/>
            <person name="Castelle C.J."/>
            <person name="Probst A.J."/>
            <person name="Thomas B.C."/>
            <person name="Singh A."/>
            <person name="Wilkins M.J."/>
            <person name="Karaoz U."/>
            <person name="Brodie E.L."/>
            <person name="Williams K.H."/>
            <person name="Hubbard S.S."/>
            <person name="Banfield J.F."/>
        </authorList>
    </citation>
    <scope>NUCLEOTIDE SEQUENCE [LARGE SCALE GENOMIC DNA]</scope>
</reference>
<organism evidence="1 2">
    <name type="scientific">Candidatus Falkowbacteria bacterium RIFOXYC2_FULL_48_21</name>
    <dbReference type="NCBI Taxonomy" id="1798005"/>
    <lineage>
        <taxon>Bacteria</taxon>
        <taxon>Candidatus Falkowiibacteriota</taxon>
    </lineage>
</organism>
<accession>A0A1F5T7X3</accession>